<evidence type="ECO:0000256" key="1">
    <source>
        <dbReference type="PROSITE-ProRule" id="PRU00042"/>
    </source>
</evidence>
<keyword evidence="1" id="KW-0863">Zinc-finger</keyword>
<dbReference type="Proteomes" id="UP000054270">
    <property type="component" value="Unassembled WGS sequence"/>
</dbReference>
<dbReference type="Gene3D" id="3.30.160.60">
    <property type="entry name" value="Classic Zinc Finger"/>
    <property type="match status" value="1"/>
</dbReference>
<accession>A0A0D2NB70</accession>
<feature type="domain" description="C2H2-type" evidence="2">
    <location>
        <begin position="224"/>
        <end position="254"/>
    </location>
</feature>
<gene>
    <name evidence="3" type="ORF">HYPSUDRAFT_72855</name>
</gene>
<organism evidence="3 4">
    <name type="scientific">Hypholoma sublateritium (strain FD-334 SS-4)</name>
    <dbReference type="NCBI Taxonomy" id="945553"/>
    <lineage>
        <taxon>Eukaryota</taxon>
        <taxon>Fungi</taxon>
        <taxon>Dikarya</taxon>
        <taxon>Basidiomycota</taxon>
        <taxon>Agaricomycotina</taxon>
        <taxon>Agaricomycetes</taxon>
        <taxon>Agaricomycetidae</taxon>
        <taxon>Agaricales</taxon>
        <taxon>Agaricineae</taxon>
        <taxon>Strophariaceae</taxon>
        <taxon>Hypholoma</taxon>
    </lineage>
</organism>
<dbReference type="PROSITE" id="PS00028">
    <property type="entry name" value="ZINC_FINGER_C2H2_1"/>
    <property type="match status" value="1"/>
</dbReference>
<dbReference type="InterPro" id="IPR013087">
    <property type="entry name" value="Znf_C2H2_type"/>
</dbReference>
<dbReference type="EMBL" id="KN817712">
    <property type="protein sequence ID" value="KJA13811.1"/>
    <property type="molecule type" value="Genomic_DNA"/>
</dbReference>
<name>A0A0D2NB70_HYPSF</name>
<dbReference type="AlphaFoldDB" id="A0A0D2NB70"/>
<sequence length="283" mass="31032">MNFPPFWPFSFSFPYPVVPAPVSSLQEDYGYSSNSESMLESIPSDASYPISGAAAAPSVYSTTDNATAEMRRPDPRDFARLRGGQHEALDLPYPVDPFTQQATPGVYDASFPTPSISDAPVGMSDLNQLDYTWLPDTQFRVMHPSGSGQDARNVYTESYPSTGNSALSRAGQLYTSPPTSSMIQAEGSNIRNNFDATGYSSLSGGGTEALLSHPSTPVAQQKSIPCPDKSCGRIFTTKYRLKTHVNRFHTPSVQQLQYTCPNCSSYTTFYKTDLPRHRKKCRG</sequence>
<keyword evidence="1" id="KW-0862">Zinc</keyword>
<evidence type="ECO:0000259" key="2">
    <source>
        <dbReference type="PROSITE" id="PS50157"/>
    </source>
</evidence>
<keyword evidence="1" id="KW-0479">Metal-binding</keyword>
<evidence type="ECO:0000313" key="3">
    <source>
        <dbReference type="EMBL" id="KJA13811.1"/>
    </source>
</evidence>
<dbReference type="GO" id="GO:0008270">
    <property type="term" value="F:zinc ion binding"/>
    <property type="evidence" value="ECO:0007669"/>
    <property type="project" value="UniProtKB-KW"/>
</dbReference>
<proteinExistence type="predicted"/>
<dbReference type="PROSITE" id="PS50157">
    <property type="entry name" value="ZINC_FINGER_C2H2_2"/>
    <property type="match status" value="1"/>
</dbReference>
<reference evidence="4" key="1">
    <citation type="submission" date="2014-04" db="EMBL/GenBank/DDBJ databases">
        <title>Evolutionary Origins and Diversification of the Mycorrhizal Mutualists.</title>
        <authorList>
            <consortium name="DOE Joint Genome Institute"/>
            <consortium name="Mycorrhizal Genomics Consortium"/>
            <person name="Kohler A."/>
            <person name="Kuo A."/>
            <person name="Nagy L.G."/>
            <person name="Floudas D."/>
            <person name="Copeland A."/>
            <person name="Barry K.W."/>
            <person name="Cichocki N."/>
            <person name="Veneault-Fourrey C."/>
            <person name="LaButti K."/>
            <person name="Lindquist E.A."/>
            <person name="Lipzen A."/>
            <person name="Lundell T."/>
            <person name="Morin E."/>
            <person name="Murat C."/>
            <person name="Riley R."/>
            <person name="Ohm R."/>
            <person name="Sun H."/>
            <person name="Tunlid A."/>
            <person name="Henrissat B."/>
            <person name="Grigoriev I.V."/>
            <person name="Hibbett D.S."/>
            <person name="Martin F."/>
        </authorList>
    </citation>
    <scope>NUCLEOTIDE SEQUENCE [LARGE SCALE GENOMIC DNA]</scope>
    <source>
        <strain evidence="4">FD-334 SS-4</strain>
    </source>
</reference>
<protein>
    <recommendedName>
        <fullName evidence="2">C2H2-type domain-containing protein</fullName>
    </recommendedName>
</protein>
<evidence type="ECO:0000313" key="4">
    <source>
        <dbReference type="Proteomes" id="UP000054270"/>
    </source>
</evidence>
<keyword evidence="4" id="KW-1185">Reference proteome</keyword>